<feature type="domain" description="Calcineurin-like phosphoesterase" evidence="2">
    <location>
        <begin position="16"/>
        <end position="226"/>
    </location>
</feature>
<gene>
    <name evidence="3" type="ORF">ENG14_05200</name>
</gene>
<protein>
    <submittedName>
        <fullName evidence="3">Metallophosphoesterase</fullName>
    </submittedName>
</protein>
<dbReference type="AlphaFoldDB" id="A0A7C1B1W5"/>
<dbReference type="GO" id="GO:0005737">
    <property type="term" value="C:cytoplasm"/>
    <property type="evidence" value="ECO:0007669"/>
    <property type="project" value="TreeGrafter"/>
</dbReference>
<dbReference type="PANTHER" id="PTHR42850">
    <property type="entry name" value="METALLOPHOSPHOESTERASE"/>
    <property type="match status" value="1"/>
</dbReference>
<reference evidence="3" key="1">
    <citation type="journal article" date="2020" name="mSystems">
        <title>Genome- and Community-Level Interaction Insights into Carbon Utilization and Element Cycling Functions of Hydrothermarchaeota in Hydrothermal Sediment.</title>
        <authorList>
            <person name="Zhou Z."/>
            <person name="Liu Y."/>
            <person name="Xu W."/>
            <person name="Pan J."/>
            <person name="Luo Z.H."/>
            <person name="Li M."/>
        </authorList>
    </citation>
    <scope>NUCLEOTIDE SEQUENCE [LARGE SCALE GENOMIC DNA]</scope>
    <source>
        <strain evidence="3">HyVt-19</strain>
    </source>
</reference>
<dbReference type="Proteomes" id="UP000886355">
    <property type="component" value="Unassembled WGS sequence"/>
</dbReference>
<dbReference type="InterPro" id="IPR011152">
    <property type="entry name" value="Pesterase_MJ0912"/>
</dbReference>
<evidence type="ECO:0000256" key="1">
    <source>
        <dbReference type="ARBA" id="ARBA00008950"/>
    </source>
</evidence>
<dbReference type="GO" id="GO:0016791">
    <property type="term" value="F:phosphatase activity"/>
    <property type="evidence" value="ECO:0007669"/>
    <property type="project" value="TreeGrafter"/>
</dbReference>
<comment type="similarity">
    <text evidence="1">Belongs to the metallophosphoesterase superfamily. YfcE family.</text>
</comment>
<dbReference type="InterPro" id="IPR050126">
    <property type="entry name" value="Ap4A_hydrolase"/>
</dbReference>
<dbReference type="InterPro" id="IPR024654">
    <property type="entry name" value="Calcineurin-like_PHP_lpxH"/>
</dbReference>
<dbReference type="InterPro" id="IPR029052">
    <property type="entry name" value="Metallo-depent_PP-like"/>
</dbReference>
<dbReference type="PIRSF" id="PIRSF000883">
    <property type="entry name" value="Pesterase_MJ0912"/>
    <property type="match status" value="1"/>
</dbReference>
<dbReference type="Gene3D" id="3.60.21.10">
    <property type="match status" value="1"/>
</dbReference>
<sequence>MIDHERTGNRSVTVARLAIFSDVHANLEALEAVFRDLDHQHVDRVLHLGDVVGYNASPCEVIDLLMERNVHGVQGNHDVAALDLDLAEGFNMLAYHAILYTRQQLDAHHVEYLSGLPFSLLLEGQFLLFHGSLESVNTYIANMYQAKRAFNFMRRQLPFVRIAFFGHTHVPKVWSRNSQGKIRALPLTKEPIILRSDEMYLINPGSVGQPRQKDSRAHYLIVDIDAMTVQFRSVEYNITLAQAKILRAKLPEFLATRLAEGI</sequence>
<dbReference type="SUPFAM" id="SSF56300">
    <property type="entry name" value="Metallo-dependent phosphatases"/>
    <property type="match status" value="1"/>
</dbReference>
<proteinExistence type="inferred from homology"/>
<organism evidence="3">
    <name type="scientific">Thermodesulforhabdus norvegica</name>
    <dbReference type="NCBI Taxonomy" id="39841"/>
    <lineage>
        <taxon>Bacteria</taxon>
        <taxon>Pseudomonadati</taxon>
        <taxon>Thermodesulfobacteriota</taxon>
        <taxon>Syntrophobacteria</taxon>
        <taxon>Syntrophobacterales</taxon>
        <taxon>Thermodesulforhabdaceae</taxon>
        <taxon>Thermodesulforhabdus</taxon>
    </lineage>
</organism>
<dbReference type="EMBL" id="DQZW01000245">
    <property type="protein sequence ID" value="HDL90281.1"/>
    <property type="molecule type" value="Genomic_DNA"/>
</dbReference>
<evidence type="ECO:0000259" key="2">
    <source>
        <dbReference type="Pfam" id="PF12850"/>
    </source>
</evidence>
<dbReference type="PANTHER" id="PTHR42850:SF2">
    <property type="entry name" value="BLL5683 PROTEIN"/>
    <property type="match status" value="1"/>
</dbReference>
<comment type="caution">
    <text evidence="3">The sequence shown here is derived from an EMBL/GenBank/DDBJ whole genome shotgun (WGS) entry which is preliminary data.</text>
</comment>
<evidence type="ECO:0000313" key="3">
    <source>
        <dbReference type="EMBL" id="HDL90281.1"/>
    </source>
</evidence>
<dbReference type="Pfam" id="PF12850">
    <property type="entry name" value="Metallophos_2"/>
    <property type="match status" value="1"/>
</dbReference>
<accession>A0A7C1B1W5</accession>
<name>A0A7C1B1W5_9BACT</name>